<sequence>MVNLFFLAITAAAGVIFFLVAGTSANAKEHSVLEPEPASPVILISEKPKLPEFLANLRCKRSLSDMATTFLVNAAKKKLGLDGGEDKKSKVSPTSTGKSATVEKLLSLLKNSGNSGSPHIGGTGLDGSKTGMLQSLATKVLG</sequence>
<keyword evidence="2" id="KW-1185">Reference proteome</keyword>
<gene>
    <name evidence="1" type="ORF">BV898_15975</name>
</gene>
<reference evidence="2" key="1">
    <citation type="submission" date="2017-01" db="EMBL/GenBank/DDBJ databases">
        <title>Comparative genomics of anhydrobiosis in the tardigrade Hypsibius dujardini.</title>
        <authorList>
            <person name="Yoshida Y."/>
            <person name="Koutsovoulos G."/>
            <person name="Laetsch D."/>
            <person name="Stevens L."/>
            <person name="Kumar S."/>
            <person name="Horikawa D."/>
            <person name="Ishino K."/>
            <person name="Komine S."/>
            <person name="Tomita M."/>
            <person name="Blaxter M."/>
            <person name="Arakawa K."/>
        </authorList>
    </citation>
    <scope>NUCLEOTIDE SEQUENCE [LARGE SCALE GENOMIC DNA]</scope>
    <source>
        <strain evidence="2">Z151</strain>
    </source>
</reference>
<proteinExistence type="predicted"/>
<accession>A0A9X6NC92</accession>
<comment type="caution">
    <text evidence="1">The sequence shown here is derived from an EMBL/GenBank/DDBJ whole genome shotgun (WGS) entry which is preliminary data.</text>
</comment>
<evidence type="ECO:0000313" key="1">
    <source>
        <dbReference type="EMBL" id="OWA51495.1"/>
    </source>
</evidence>
<dbReference type="EMBL" id="MTYJ01000229">
    <property type="protein sequence ID" value="OWA51495.1"/>
    <property type="molecule type" value="Genomic_DNA"/>
</dbReference>
<protein>
    <submittedName>
        <fullName evidence="1">Uncharacterized protein</fullName>
    </submittedName>
</protein>
<dbReference type="Proteomes" id="UP000192578">
    <property type="component" value="Unassembled WGS sequence"/>
</dbReference>
<evidence type="ECO:0000313" key="2">
    <source>
        <dbReference type="Proteomes" id="UP000192578"/>
    </source>
</evidence>
<dbReference type="AlphaFoldDB" id="A0A9X6NC92"/>
<name>A0A9X6NC92_HYPEX</name>
<organism evidence="1 2">
    <name type="scientific">Hypsibius exemplaris</name>
    <name type="common">Freshwater tardigrade</name>
    <dbReference type="NCBI Taxonomy" id="2072580"/>
    <lineage>
        <taxon>Eukaryota</taxon>
        <taxon>Metazoa</taxon>
        <taxon>Ecdysozoa</taxon>
        <taxon>Tardigrada</taxon>
        <taxon>Eutardigrada</taxon>
        <taxon>Parachela</taxon>
        <taxon>Hypsibioidea</taxon>
        <taxon>Hypsibiidae</taxon>
        <taxon>Hypsibius</taxon>
    </lineage>
</organism>